<dbReference type="HOGENOM" id="CLU_1867550_0_0_1"/>
<reference evidence="2" key="3">
    <citation type="submission" date="2021-02" db="UniProtKB">
        <authorList>
            <consortium name="EnsemblMetazoa"/>
        </authorList>
    </citation>
    <scope>IDENTIFICATION</scope>
    <source>
        <strain evidence="2">USDA</strain>
    </source>
</reference>
<dbReference type="VEuPathDB" id="VectorBase:PHUM366630"/>
<evidence type="ECO:0000313" key="3">
    <source>
        <dbReference type="Proteomes" id="UP000009046"/>
    </source>
</evidence>
<evidence type="ECO:0000313" key="1">
    <source>
        <dbReference type="EMBL" id="EEB15423.1"/>
    </source>
</evidence>
<organism>
    <name type="scientific">Pediculus humanus subsp. corporis</name>
    <name type="common">Body louse</name>
    <dbReference type="NCBI Taxonomy" id="121224"/>
    <lineage>
        <taxon>Eukaryota</taxon>
        <taxon>Metazoa</taxon>
        <taxon>Ecdysozoa</taxon>
        <taxon>Arthropoda</taxon>
        <taxon>Hexapoda</taxon>
        <taxon>Insecta</taxon>
        <taxon>Pterygota</taxon>
        <taxon>Neoptera</taxon>
        <taxon>Paraneoptera</taxon>
        <taxon>Psocodea</taxon>
        <taxon>Troctomorpha</taxon>
        <taxon>Phthiraptera</taxon>
        <taxon>Anoplura</taxon>
        <taxon>Pediculidae</taxon>
        <taxon>Pediculus</taxon>
    </lineage>
</organism>
<dbReference type="RefSeq" id="XP_002428161.1">
    <property type="nucleotide sequence ID" value="XM_002428116.1"/>
</dbReference>
<dbReference type="InParanoid" id="E0VPW7"/>
<dbReference type="CTD" id="8233541"/>
<dbReference type="EMBL" id="DS235379">
    <property type="protein sequence ID" value="EEB15423.1"/>
    <property type="molecule type" value="Genomic_DNA"/>
</dbReference>
<gene>
    <name evidence="2" type="primary">8233541</name>
    <name evidence="1" type="ORF">Phum_PHUM366630</name>
</gene>
<proteinExistence type="predicted"/>
<protein>
    <submittedName>
        <fullName evidence="1 2">Uncharacterized protein</fullName>
    </submittedName>
</protein>
<accession>E0VPW7</accession>
<dbReference type="Proteomes" id="UP000009046">
    <property type="component" value="Unassembled WGS sequence"/>
</dbReference>
<dbReference type="OrthoDB" id="8188574at2759"/>
<reference evidence="1" key="2">
    <citation type="submission" date="2007-04" db="EMBL/GenBank/DDBJ databases">
        <title>The genome of the human body louse.</title>
        <authorList>
            <consortium name="The Human Body Louse Genome Consortium"/>
            <person name="Kirkness E."/>
            <person name="Walenz B."/>
            <person name="Hass B."/>
            <person name="Bruggner R."/>
            <person name="Strausberg R."/>
        </authorList>
    </citation>
    <scope>NUCLEOTIDE SEQUENCE</scope>
    <source>
        <strain evidence="1">USDA</strain>
    </source>
</reference>
<keyword evidence="3" id="KW-1185">Reference proteome</keyword>
<dbReference type="KEGG" id="phu:Phum_PHUM366630"/>
<name>E0VPW7_PEDHC</name>
<dbReference type="GeneID" id="8233541"/>
<sequence length="137" mass="16193">MFALNKRQHADFQILLELGPQTHTDKLGSANPDYSAKREVLVMKNTNNLMDYVNKMKNYFLHQNKKSDKISNTLGGKWIDWWRNNILTQKEIGKIKFNKVPGIDDRIDYSKNVYKYRKDDSSVIEHLSKLYKRQPES</sequence>
<dbReference type="EMBL" id="AAZO01004266">
    <property type="status" value="NOT_ANNOTATED_CDS"/>
    <property type="molecule type" value="Genomic_DNA"/>
</dbReference>
<dbReference type="AlphaFoldDB" id="E0VPW7"/>
<dbReference type="EnsemblMetazoa" id="PHUM366630-RA">
    <property type="protein sequence ID" value="PHUM366630-PA"/>
    <property type="gene ID" value="PHUM366630"/>
</dbReference>
<evidence type="ECO:0000313" key="2">
    <source>
        <dbReference type="EnsemblMetazoa" id="PHUM366630-PA"/>
    </source>
</evidence>
<reference evidence="1" key="1">
    <citation type="submission" date="2007-04" db="EMBL/GenBank/DDBJ databases">
        <title>Annotation of Pediculus humanus corporis strain USDA.</title>
        <authorList>
            <person name="Kirkness E."/>
            <person name="Hannick L."/>
            <person name="Hass B."/>
            <person name="Bruggner R."/>
            <person name="Lawson D."/>
            <person name="Bidwell S."/>
            <person name="Joardar V."/>
            <person name="Caler E."/>
            <person name="Walenz B."/>
            <person name="Inman J."/>
            <person name="Schobel S."/>
            <person name="Galinsky K."/>
            <person name="Amedeo P."/>
            <person name="Strausberg R."/>
        </authorList>
    </citation>
    <scope>NUCLEOTIDE SEQUENCE</scope>
    <source>
        <strain evidence="1">USDA</strain>
    </source>
</reference>